<feature type="active site" description="Proton acceptor; specific for L-alanine" evidence="5">
    <location>
        <position position="264"/>
    </location>
</feature>
<dbReference type="SMART" id="SM01005">
    <property type="entry name" value="Ala_racemase_C"/>
    <property type="match status" value="1"/>
</dbReference>
<feature type="domain" description="Alanine racemase C-terminal" evidence="8">
    <location>
        <begin position="243"/>
        <end position="367"/>
    </location>
</feature>
<comment type="cofactor">
    <cofactor evidence="2 5 6">
        <name>pyridoxal 5'-phosphate</name>
        <dbReference type="ChEBI" id="CHEBI:597326"/>
    </cofactor>
</comment>
<dbReference type="Proteomes" id="UP000182598">
    <property type="component" value="Unassembled WGS sequence"/>
</dbReference>
<dbReference type="PROSITE" id="PS00395">
    <property type="entry name" value="ALANINE_RACEMASE"/>
    <property type="match status" value="1"/>
</dbReference>
<comment type="pathway">
    <text evidence="5">Amino-acid biosynthesis; D-alanine biosynthesis; D-alanine from L-alanine: step 1/1.</text>
</comment>
<dbReference type="GO" id="GO:0005829">
    <property type="term" value="C:cytosol"/>
    <property type="evidence" value="ECO:0007669"/>
    <property type="project" value="TreeGrafter"/>
</dbReference>
<comment type="similarity">
    <text evidence="5">Belongs to the alanine racemase family.</text>
</comment>
<dbReference type="SUPFAM" id="SSF50621">
    <property type="entry name" value="Alanine racemase C-terminal domain-like"/>
    <property type="match status" value="1"/>
</dbReference>
<dbReference type="InterPro" id="IPR000821">
    <property type="entry name" value="Ala_racemase"/>
</dbReference>
<gene>
    <name evidence="9" type="ORF">Ga0061064_1744</name>
</gene>
<comment type="function">
    <text evidence="5">Catalyzes the interconversion of L-alanine and D-alanine. May also act on other amino acids.</text>
</comment>
<dbReference type="NCBIfam" id="TIGR00492">
    <property type="entry name" value="alr"/>
    <property type="match status" value="1"/>
</dbReference>
<keyword evidence="10" id="KW-1185">Reference proteome</keyword>
<dbReference type="PANTHER" id="PTHR30511:SF0">
    <property type="entry name" value="ALANINE RACEMASE, CATABOLIC-RELATED"/>
    <property type="match status" value="1"/>
</dbReference>
<feature type="modified residue" description="N6-(pyridoxal phosphate)lysine" evidence="5 6">
    <location>
        <position position="40"/>
    </location>
</feature>
<reference evidence="10" key="1">
    <citation type="submission" date="2015-08" db="EMBL/GenBank/DDBJ databases">
        <authorList>
            <person name="Varghese N."/>
        </authorList>
    </citation>
    <scope>NUCLEOTIDE SEQUENCE [LARGE SCALE GENOMIC DNA]</scope>
    <source>
        <strain evidence="10">DSM 27808</strain>
    </source>
</reference>
<dbReference type="AlphaFoldDB" id="A0A0K6H8P0"/>
<dbReference type="EC" id="5.1.1.1" evidence="5"/>
<keyword evidence="4 5" id="KW-0413">Isomerase</keyword>
<dbReference type="GO" id="GO:0008784">
    <property type="term" value="F:alanine racemase activity"/>
    <property type="evidence" value="ECO:0007669"/>
    <property type="project" value="UniProtKB-UniRule"/>
</dbReference>
<dbReference type="SUPFAM" id="SSF51419">
    <property type="entry name" value="PLP-binding barrel"/>
    <property type="match status" value="1"/>
</dbReference>
<dbReference type="InterPro" id="IPR001608">
    <property type="entry name" value="Ala_racemase_N"/>
</dbReference>
<evidence type="ECO:0000256" key="1">
    <source>
        <dbReference type="ARBA" id="ARBA00000316"/>
    </source>
</evidence>
<dbReference type="InterPro" id="IPR011079">
    <property type="entry name" value="Ala_racemase_C"/>
</dbReference>
<dbReference type="FunFam" id="3.20.20.10:FF:000002">
    <property type="entry name" value="Alanine racemase"/>
    <property type="match status" value="1"/>
</dbReference>
<dbReference type="GO" id="GO:0030632">
    <property type="term" value="P:D-alanine biosynthetic process"/>
    <property type="evidence" value="ECO:0007669"/>
    <property type="project" value="UniProtKB-UniRule"/>
</dbReference>
<dbReference type="RefSeq" id="WP_055439401.1">
    <property type="nucleotide sequence ID" value="NZ_CYHB01000005.1"/>
</dbReference>
<proteinExistence type="inferred from homology"/>
<dbReference type="UniPathway" id="UPA00042">
    <property type="reaction ID" value="UER00497"/>
</dbReference>
<dbReference type="HAMAP" id="MF_01201">
    <property type="entry name" value="Ala_racemase"/>
    <property type="match status" value="1"/>
</dbReference>
<dbReference type="Gene3D" id="2.40.37.10">
    <property type="entry name" value="Lyase, Ornithine Decarboxylase, Chain A, domain 1"/>
    <property type="match status" value="1"/>
</dbReference>
<feature type="binding site" evidence="5 7">
    <location>
        <position position="136"/>
    </location>
    <ligand>
        <name>substrate</name>
    </ligand>
</feature>
<evidence type="ECO:0000256" key="7">
    <source>
        <dbReference type="PIRSR" id="PIRSR600821-52"/>
    </source>
</evidence>
<dbReference type="Gene3D" id="3.20.20.10">
    <property type="entry name" value="Alanine racemase"/>
    <property type="match status" value="1"/>
</dbReference>
<evidence type="ECO:0000259" key="8">
    <source>
        <dbReference type="SMART" id="SM01005"/>
    </source>
</evidence>
<dbReference type="EMBL" id="CYHB01000005">
    <property type="protein sequence ID" value="CUA87264.1"/>
    <property type="molecule type" value="Genomic_DNA"/>
</dbReference>
<evidence type="ECO:0000256" key="5">
    <source>
        <dbReference type="HAMAP-Rule" id="MF_01201"/>
    </source>
</evidence>
<sequence>MNNGVHFRPTRAEISRQALENNARVARQLAADARLIGVVKADGYGHGMLTVANAIAPYVDAFAVAFVDEAVQLRNAGFQQPVILLEGCFSEAELPICAHYNFQPVVHQQEQLNAITTARLVRPLAVWLKVDTGMHRLGWAPEQVAEAYQQLKRCPQVASVTMMSHFAAADSHNHKLNQQQLELFEDACAVTEANLDLSVANSAALVSTAIDLAHPSQQWVRSGILIYGDNPSSSQLPAPLQSVMRLVAAVIAIRDIKAGDTVSYGGTWEAKRDSTIATVSIGYADGYPRHAKNGTPVFINGHKAHLAGTVTMDMIMVDITDVPEVNIGDEVELWGANVSVAEIAQCADTISYDLLTGVSARVPRVPVS</sequence>
<organism evidence="9 10">
    <name type="scientific">Pseudidiomarina woesei</name>
    <dbReference type="NCBI Taxonomy" id="1381080"/>
    <lineage>
        <taxon>Bacteria</taxon>
        <taxon>Pseudomonadati</taxon>
        <taxon>Pseudomonadota</taxon>
        <taxon>Gammaproteobacteria</taxon>
        <taxon>Alteromonadales</taxon>
        <taxon>Idiomarinaceae</taxon>
        <taxon>Pseudidiomarina</taxon>
    </lineage>
</organism>
<dbReference type="PRINTS" id="PR00992">
    <property type="entry name" value="ALARACEMASE"/>
</dbReference>
<evidence type="ECO:0000256" key="4">
    <source>
        <dbReference type="ARBA" id="ARBA00023235"/>
    </source>
</evidence>
<evidence type="ECO:0000256" key="6">
    <source>
        <dbReference type="PIRSR" id="PIRSR600821-50"/>
    </source>
</evidence>
<feature type="binding site" evidence="5 7">
    <location>
        <position position="312"/>
    </location>
    <ligand>
        <name>substrate</name>
    </ligand>
</feature>
<dbReference type="InterPro" id="IPR020622">
    <property type="entry name" value="Ala_racemase_pyridoxalP-BS"/>
</dbReference>
<dbReference type="GO" id="GO:0030170">
    <property type="term" value="F:pyridoxal phosphate binding"/>
    <property type="evidence" value="ECO:0007669"/>
    <property type="project" value="UniProtKB-UniRule"/>
</dbReference>
<name>A0A0K6H8P0_9GAMM</name>
<dbReference type="CDD" id="cd06827">
    <property type="entry name" value="PLPDE_III_AR_proteobact"/>
    <property type="match status" value="1"/>
</dbReference>
<dbReference type="InterPro" id="IPR009006">
    <property type="entry name" value="Ala_racemase/Decarboxylase_C"/>
</dbReference>
<feature type="active site" description="Proton acceptor; specific for D-alanine" evidence="5">
    <location>
        <position position="40"/>
    </location>
</feature>
<evidence type="ECO:0000256" key="3">
    <source>
        <dbReference type="ARBA" id="ARBA00022898"/>
    </source>
</evidence>
<dbReference type="InterPro" id="IPR029066">
    <property type="entry name" value="PLP-binding_barrel"/>
</dbReference>
<dbReference type="OrthoDB" id="9813814at2"/>
<evidence type="ECO:0000313" key="9">
    <source>
        <dbReference type="EMBL" id="CUA87264.1"/>
    </source>
</evidence>
<dbReference type="PANTHER" id="PTHR30511">
    <property type="entry name" value="ALANINE RACEMASE"/>
    <property type="match status" value="1"/>
</dbReference>
<evidence type="ECO:0000313" key="10">
    <source>
        <dbReference type="Proteomes" id="UP000182598"/>
    </source>
</evidence>
<dbReference type="Pfam" id="PF00842">
    <property type="entry name" value="Ala_racemase_C"/>
    <property type="match status" value="1"/>
</dbReference>
<keyword evidence="3 5" id="KW-0663">Pyridoxal phosphate</keyword>
<protein>
    <recommendedName>
        <fullName evidence="5">Alanine racemase</fullName>
        <ecNumber evidence="5">5.1.1.1</ecNumber>
    </recommendedName>
</protein>
<dbReference type="Pfam" id="PF01168">
    <property type="entry name" value="Ala_racemase_N"/>
    <property type="match status" value="1"/>
</dbReference>
<comment type="catalytic activity">
    <reaction evidence="1 5">
        <text>L-alanine = D-alanine</text>
        <dbReference type="Rhea" id="RHEA:20249"/>
        <dbReference type="ChEBI" id="CHEBI:57416"/>
        <dbReference type="ChEBI" id="CHEBI:57972"/>
        <dbReference type="EC" id="5.1.1.1"/>
    </reaction>
</comment>
<accession>A0A0K6H8P0</accession>
<evidence type="ECO:0000256" key="2">
    <source>
        <dbReference type="ARBA" id="ARBA00001933"/>
    </source>
</evidence>